<feature type="region of interest" description="Disordered" evidence="1">
    <location>
        <begin position="121"/>
        <end position="181"/>
    </location>
</feature>
<feature type="compositionally biased region" description="Low complexity" evidence="1">
    <location>
        <begin position="154"/>
        <end position="163"/>
    </location>
</feature>
<proteinExistence type="predicted"/>
<sequence>MIARLHQLTIGASENNRQTLPVRQGLRFFLIFRVLRLASQVFWPISLVNKVVPGRANSVRRFVRLPGGVTPHFSDRCWEFDFFKFPGPSHSRILLVKPVLFLNRTSCFTLMLAALVASPTSAQSSNNQGPVRRAERSARASWQPVRSSNRVDADAATVTAGARTQREATKPNDAERANPAAGQTYPVRQVGYAQARQSQARQVRPIGHAIPAPPSGGMSIVEGPLMDGSMTSEPLDGQIAFAPVYDGISSCDAMPMGSNCGCGASTCDGGCDGGCSSPSCCNFSAGSCNSCCGELCSPDSWRPCVTLCLPTDGWATFEYLMWWQDGMELPPLITTSTDPNVAQANAGVLGQPTTQTLFGGDDVLTDSFEGGRLRFGFWLDKCHTWGVGAEYFQIGSKSESYFRNSNGNPTLARPFFNVNPATGSPREDSELVAFPDVVSGAVGAEATSELVGAGFHFRRLRNCDEGCNRWLFDSCDQNYCSRTESMIGYRFLQLTETVNITENLTGIQPQANFDISDNFRTRNQFNGVDLGWVYRQTRNNWTIDGLIRLGIGVTHQQVDINGSTTISGDPTNPGSTTYSGGLLTQASNIGSYTRDEFSVIPEFNVNLGYQLNDHWRAMMGYTFIYWSNVVRPGEHISRDVNPSQLAPPEDPLTGPNRPEFDFDSVDYWVQGWSAGLEYRW</sequence>
<organism evidence="2 3">
    <name type="scientific">Novipirellula herctigrandis</name>
    <dbReference type="NCBI Taxonomy" id="2527986"/>
    <lineage>
        <taxon>Bacteria</taxon>
        <taxon>Pseudomonadati</taxon>
        <taxon>Planctomycetota</taxon>
        <taxon>Planctomycetia</taxon>
        <taxon>Pirellulales</taxon>
        <taxon>Pirellulaceae</taxon>
        <taxon>Novipirellula</taxon>
    </lineage>
</organism>
<evidence type="ECO:0000256" key="1">
    <source>
        <dbReference type="SAM" id="MobiDB-lite"/>
    </source>
</evidence>
<dbReference type="AlphaFoldDB" id="A0A5C5YMY8"/>
<gene>
    <name evidence="2" type="ORF">CA13_67170</name>
</gene>
<dbReference type="Pfam" id="PF07585">
    <property type="entry name" value="BBP7"/>
    <property type="match status" value="1"/>
</dbReference>
<dbReference type="Gene3D" id="2.40.160.60">
    <property type="entry name" value="Outer membrane protein transport protein (OMPP1/FadL/TodX)"/>
    <property type="match status" value="1"/>
</dbReference>
<comment type="caution">
    <text evidence="2">The sequence shown here is derived from an EMBL/GenBank/DDBJ whole genome shotgun (WGS) entry which is preliminary data.</text>
</comment>
<feature type="compositionally biased region" description="Basic and acidic residues" evidence="1">
    <location>
        <begin position="164"/>
        <end position="176"/>
    </location>
</feature>
<accession>A0A5C5YMY8</accession>
<dbReference type="EMBL" id="SJPJ01000002">
    <property type="protein sequence ID" value="TWT76225.1"/>
    <property type="molecule type" value="Genomic_DNA"/>
</dbReference>
<name>A0A5C5YMY8_9BACT</name>
<keyword evidence="3" id="KW-1185">Reference proteome</keyword>
<protein>
    <submittedName>
        <fullName evidence="2">Uncharacterized protein</fullName>
    </submittedName>
</protein>
<dbReference type="Proteomes" id="UP000315010">
    <property type="component" value="Unassembled WGS sequence"/>
</dbReference>
<reference evidence="2 3" key="1">
    <citation type="submission" date="2019-02" db="EMBL/GenBank/DDBJ databases">
        <title>Deep-cultivation of Planctomycetes and their phenomic and genomic characterization uncovers novel biology.</title>
        <authorList>
            <person name="Wiegand S."/>
            <person name="Jogler M."/>
            <person name="Boedeker C."/>
            <person name="Pinto D."/>
            <person name="Vollmers J."/>
            <person name="Rivas-Marin E."/>
            <person name="Kohn T."/>
            <person name="Peeters S.H."/>
            <person name="Heuer A."/>
            <person name="Rast P."/>
            <person name="Oberbeckmann S."/>
            <person name="Bunk B."/>
            <person name="Jeske O."/>
            <person name="Meyerdierks A."/>
            <person name="Storesund J.E."/>
            <person name="Kallscheuer N."/>
            <person name="Luecker S."/>
            <person name="Lage O.M."/>
            <person name="Pohl T."/>
            <person name="Merkel B.J."/>
            <person name="Hornburger P."/>
            <person name="Mueller R.-W."/>
            <person name="Bruemmer F."/>
            <person name="Labrenz M."/>
            <person name="Spormann A.M."/>
            <person name="Op Den Camp H."/>
            <person name="Overmann J."/>
            <person name="Amann R."/>
            <person name="Jetten M.S.M."/>
            <person name="Mascher T."/>
            <person name="Medema M.H."/>
            <person name="Devos D.P."/>
            <person name="Kaster A.-K."/>
            <person name="Ovreas L."/>
            <person name="Rohde M."/>
            <person name="Galperin M.Y."/>
            <person name="Jogler C."/>
        </authorList>
    </citation>
    <scope>NUCLEOTIDE SEQUENCE [LARGE SCALE GENOMIC DNA]</scope>
    <source>
        <strain evidence="2 3">CA13</strain>
    </source>
</reference>
<evidence type="ECO:0000313" key="2">
    <source>
        <dbReference type="EMBL" id="TWT76225.1"/>
    </source>
</evidence>
<dbReference type="InterPro" id="IPR011446">
    <property type="entry name" value="BBP7"/>
</dbReference>
<evidence type="ECO:0000313" key="3">
    <source>
        <dbReference type="Proteomes" id="UP000315010"/>
    </source>
</evidence>